<dbReference type="Gene3D" id="1.10.238.10">
    <property type="entry name" value="EF-hand"/>
    <property type="match status" value="1"/>
</dbReference>
<dbReference type="InterPro" id="IPR008907">
    <property type="entry name" value="TPP/p25"/>
</dbReference>
<dbReference type="EMBL" id="JANEYG010000058">
    <property type="protein sequence ID" value="KAJ8915061.1"/>
    <property type="molecule type" value="Genomic_DNA"/>
</dbReference>
<dbReference type="AlphaFoldDB" id="A0AAV8VL27"/>
<dbReference type="InterPro" id="IPR011992">
    <property type="entry name" value="EF-hand-dom_pair"/>
</dbReference>
<dbReference type="Pfam" id="PF05517">
    <property type="entry name" value="p25-alpha"/>
    <property type="match status" value="1"/>
</dbReference>
<dbReference type="Proteomes" id="UP001159042">
    <property type="component" value="Unassembled WGS sequence"/>
</dbReference>
<organism evidence="2 3">
    <name type="scientific">Exocentrus adspersus</name>
    <dbReference type="NCBI Taxonomy" id="1586481"/>
    <lineage>
        <taxon>Eukaryota</taxon>
        <taxon>Metazoa</taxon>
        <taxon>Ecdysozoa</taxon>
        <taxon>Arthropoda</taxon>
        <taxon>Hexapoda</taxon>
        <taxon>Insecta</taxon>
        <taxon>Pterygota</taxon>
        <taxon>Neoptera</taxon>
        <taxon>Endopterygota</taxon>
        <taxon>Coleoptera</taxon>
        <taxon>Polyphaga</taxon>
        <taxon>Cucujiformia</taxon>
        <taxon>Chrysomeloidea</taxon>
        <taxon>Cerambycidae</taxon>
        <taxon>Lamiinae</taxon>
        <taxon>Acanthocinini</taxon>
        <taxon>Exocentrus</taxon>
    </lineage>
</organism>
<protein>
    <recommendedName>
        <fullName evidence="4">TPPP family protein</fullName>
    </recommendedName>
</protein>
<proteinExistence type="inferred from homology"/>
<comment type="caution">
    <text evidence="2">The sequence shown here is derived from an EMBL/GenBank/DDBJ whole genome shotgun (WGS) entry which is preliminary data.</text>
</comment>
<evidence type="ECO:0008006" key="4">
    <source>
        <dbReference type="Google" id="ProtNLM"/>
    </source>
</evidence>
<keyword evidence="3" id="KW-1185">Reference proteome</keyword>
<sequence>MNFAKFGDMVKMDGGGGKMITLTQIDKWFKQADIFNKELTMTDTGLTFIKFKVRAIPYHDFLKFLEDLANQKDIPVEQLKEKLQTCGVPGTGKPKEGKETHG</sequence>
<dbReference type="SUPFAM" id="SSF47473">
    <property type="entry name" value="EF-hand"/>
    <property type="match status" value="1"/>
</dbReference>
<dbReference type="GO" id="GO:0015631">
    <property type="term" value="F:tubulin binding"/>
    <property type="evidence" value="ECO:0007669"/>
    <property type="project" value="InterPro"/>
</dbReference>
<name>A0AAV8VL27_9CUCU</name>
<evidence type="ECO:0000256" key="1">
    <source>
        <dbReference type="ARBA" id="ARBA00010994"/>
    </source>
</evidence>
<reference evidence="2 3" key="1">
    <citation type="journal article" date="2023" name="Insect Mol. Biol.">
        <title>Genome sequencing provides insights into the evolution of gene families encoding plant cell wall-degrading enzymes in longhorned beetles.</title>
        <authorList>
            <person name="Shin N.R."/>
            <person name="Okamura Y."/>
            <person name="Kirsch R."/>
            <person name="Pauchet Y."/>
        </authorList>
    </citation>
    <scope>NUCLEOTIDE SEQUENCE [LARGE SCALE GENOMIC DNA]</scope>
    <source>
        <strain evidence="2">EAD_L_NR</strain>
    </source>
</reference>
<accession>A0AAV8VL27</accession>
<comment type="similarity">
    <text evidence="1">Belongs to the TPPP family.</text>
</comment>
<evidence type="ECO:0000313" key="3">
    <source>
        <dbReference type="Proteomes" id="UP001159042"/>
    </source>
</evidence>
<gene>
    <name evidence="2" type="ORF">NQ315_014316</name>
</gene>
<evidence type="ECO:0000313" key="2">
    <source>
        <dbReference type="EMBL" id="KAJ8915061.1"/>
    </source>
</evidence>
<dbReference type="GO" id="GO:0046785">
    <property type="term" value="P:microtubule polymerization"/>
    <property type="evidence" value="ECO:0007669"/>
    <property type="project" value="InterPro"/>
</dbReference>